<proteinExistence type="predicted"/>
<keyword evidence="2" id="KW-1185">Reference proteome</keyword>
<organism evidence="1 2">
    <name type="scientific">Microlunatus spumicola</name>
    <dbReference type="NCBI Taxonomy" id="81499"/>
    <lineage>
        <taxon>Bacteria</taxon>
        <taxon>Bacillati</taxon>
        <taxon>Actinomycetota</taxon>
        <taxon>Actinomycetes</taxon>
        <taxon>Propionibacteriales</taxon>
        <taxon>Propionibacteriaceae</taxon>
        <taxon>Microlunatus</taxon>
    </lineage>
</organism>
<comment type="caution">
    <text evidence="1">The sequence shown here is derived from an EMBL/GenBank/DDBJ whole genome shotgun (WGS) entry which is preliminary data.</text>
</comment>
<evidence type="ECO:0000313" key="2">
    <source>
        <dbReference type="Proteomes" id="UP001500767"/>
    </source>
</evidence>
<dbReference type="Proteomes" id="UP001500767">
    <property type="component" value="Unassembled WGS sequence"/>
</dbReference>
<evidence type="ECO:0008006" key="3">
    <source>
        <dbReference type="Google" id="ProtNLM"/>
    </source>
</evidence>
<protein>
    <recommendedName>
        <fullName evidence="3">EcsC protein family protein</fullName>
    </recommendedName>
</protein>
<evidence type="ECO:0000313" key="1">
    <source>
        <dbReference type="EMBL" id="GAA3567685.1"/>
    </source>
</evidence>
<gene>
    <name evidence="1" type="ORF">GCM10022197_24840</name>
</gene>
<reference evidence="2" key="1">
    <citation type="journal article" date="2019" name="Int. J. Syst. Evol. Microbiol.">
        <title>The Global Catalogue of Microorganisms (GCM) 10K type strain sequencing project: providing services to taxonomists for standard genome sequencing and annotation.</title>
        <authorList>
            <consortium name="The Broad Institute Genomics Platform"/>
            <consortium name="The Broad Institute Genome Sequencing Center for Infectious Disease"/>
            <person name="Wu L."/>
            <person name="Ma J."/>
        </authorList>
    </citation>
    <scope>NUCLEOTIDE SEQUENCE [LARGE SCALE GENOMIC DNA]</scope>
    <source>
        <strain evidence="2">JCM 16540</strain>
    </source>
</reference>
<sequence>MPSAQDVGRAIARGIGPVARSVNPAAAGGALRRVLEVAIDGYARVPGARTVAAKHLQKHGGSVEDAIDSIVAHHVRLASAQGFVTNIGGVAALPVAIPVNLAGIAVVQVRMVAALAHLRGYDVGDLRVRTALVMCLLGDEEVAKRIRDGSLPTSPMAIATAPVFDAALDRQVADAVLADLMSRIGGKNLALVVTRRVPLLGGGVGAVVDGLATRQIGAYAKAELLRRRAIAH</sequence>
<dbReference type="RefSeq" id="WP_204910395.1">
    <property type="nucleotide sequence ID" value="NZ_BAAAYR010000002.1"/>
</dbReference>
<name>A0ABP6XKF5_9ACTN</name>
<accession>A0ABP6XKF5</accession>
<dbReference type="EMBL" id="BAAAYR010000002">
    <property type="protein sequence ID" value="GAA3567685.1"/>
    <property type="molecule type" value="Genomic_DNA"/>
</dbReference>